<gene>
    <name evidence="4" type="ORF">VZD24_13670</name>
    <name evidence="3" type="ORF">VZD85_08190</name>
</gene>
<feature type="domain" description="Putative beta-lactamase-inhibitor-like PepSY-like" evidence="2">
    <location>
        <begin position="54"/>
        <end position="141"/>
    </location>
</feature>
<feature type="chain" id="PRO_5044284631" evidence="1">
    <location>
        <begin position="20"/>
        <end position="147"/>
    </location>
</feature>
<evidence type="ECO:0000313" key="4">
    <source>
        <dbReference type="EMBL" id="MEM0574569.1"/>
    </source>
</evidence>
<proteinExistence type="predicted"/>
<dbReference type="Proteomes" id="UP001390963">
    <property type="component" value="Unassembled WGS sequence"/>
</dbReference>
<evidence type="ECO:0000313" key="3">
    <source>
        <dbReference type="EMBL" id="MEM0518326.1"/>
    </source>
</evidence>
<dbReference type="AlphaFoldDB" id="A0AB35YRR2"/>
<dbReference type="EMBL" id="JBANCF010000014">
    <property type="protein sequence ID" value="MEM0574569.1"/>
    <property type="molecule type" value="Genomic_DNA"/>
</dbReference>
<evidence type="ECO:0000259" key="2">
    <source>
        <dbReference type="Pfam" id="PF11396"/>
    </source>
</evidence>
<dbReference type="EMBL" id="JAZBJM010000004">
    <property type="protein sequence ID" value="MEM0518326.1"/>
    <property type="molecule type" value="Genomic_DNA"/>
</dbReference>
<dbReference type="Gene3D" id="3.10.450.360">
    <property type="match status" value="1"/>
</dbReference>
<name>A0AB35YRR2_9FLAO</name>
<dbReference type="RefSeq" id="WP_342687239.1">
    <property type="nucleotide sequence ID" value="NZ_JAZBJM010000004.1"/>
</dbReference>
<accession>A0AB35YRR2</accession>
<evidence type="ECO:0000313" key="5">
    <source>
        <dbReference type="Proteomes" id="UP001388259"/>
    </source>
</evidence>
<sequence>MKTVTILAAILFGTATLFAQDIPEGEVPSVVLNNFKKEFAKASDVEWERQGEHYVVDFEIGWFNDYEAWFDASGNMIKHSEEISEGDLPQAIKESIKTQFVGYTIDDADKITENKTETFLVEIEKGNDEKHLHFSKDGKLLTNTKTQ</sequence>
<evidence type="ECO:0000313" key="6">
    <source>
        <dbReference type="Proteomes" id="UP001390963"/>
    </source>
</evidence>
<dbReference type="Pfam" id="PF11396">
    <property type="entry name" value="PepSY_like"/>
    <property type="match status" value="1"/>
</dbReference>
<keyword evidence="6" id="KW-1185">Reference proteome</keyword>
<dbReference type="InterPro" id="IPR021533">
    <property type="entry name" value="PepSY-like"/>
</dbReference>
<dbReference type="SUPFAM" id="SSF160574">
    <property type="entry name" value="BT0923-like"/>
    <property type="match status" value="1"/>
</dbReference>
<comment type="caution">
    <text evidence="3">The sequence shown here is derived from an EMBL/GenBank/DDBJ whole genome shotgun (WGS) entry which is preliminary data.</text>
</comment>
<feature type="signal peptide" evidence="1">
    <location>
        <begin position="1"/>
        <end position="19"/>
    </location>
</feature>
<evidence type="ECO:0000256" key="1">
    <source>
        <dbReference type="SAM" id="SignalP"/>
    </source>
</evidence>
<dbReference type="Proteomes" id="UP001388259">
    <property type="component" value="Unassembled WGS sequence"/>
</dbReference>
<protein>
    <submittedName>
        <fullName evidence="3">PepSY-like domain-containing protein</fullName>
    </submittedName>
</protein>
<keyword evidence="1" id="KW-0732">Signal</keyword>
<reference evidence="3 6" key="1">
    <citation type="submission" date="2024-01" db="EMBL/GenBank/DDBJ databases">
        <title>Aequorivita flavus sp. nov., isolated from deep-sea sediment.</title>
        <authorList>
            <person name="Chen X."/>
        </authorList>
    </citation>
    <scope>NUCLEOTIDE SEQUENCE</scope>
    <source>
        <strain evidence="3">MCCC 1A16923</strain>
        <strain evidence="4 6">MCCC 1A16935</strain>
    </source>
</reference>
<organism evidence="3 5">
    <name type="scientific">Aequorivita flava</name>
    <dbReference type="NCBI Taxonomy" id="3114371"/>
    <lineage>
        <taxon>Bacteria</taxon>
        <taxon>Pseudomonadati</taxon>
        <taxon>Bacteroidota</taxon>
        <taxon>Flavobacteriia</taxon>
        <taxon>Flavobacteriales</taxon>
        <taxon>Flavobacteriaceae</taxon>
        <taxon>Aequorivita</taxon>
    </lineage>
</organism>